<dbReference type="PANTHER" id="PTHR34383:SF3">
    <property type="entry name" value="POLYPHOSPHATE:AMP PHOSPHOTRANSFERASE"/>
    <property type="match status" value="1"/>
</dbReference>
<keyword evidence="2" id="KW-0808">Transferase</keyword>
<feature type="domain" description="Polyphosphate kinase-2-related" evidence="1">
    <location>
        <begin position="275"/>
        <end position="496"/>
    </location>
</feature>
<dbReference type="SUPFAM" id="SSF52540">
    <property type="entry name" value="P-loop containing nucleoside triphosphate hydrolases"/>
    <property type="match status" value="2"/>
</dbReference>
<dbReference type="NCBIfam" id="TIGR03708">
    <property type="entry name" value="poly_P_AMP_trns"/>
    <property type="match status" value="1"/>
</dbReference>
<dbReference type="PANTHER" id="PTHR34383">
    <property type="entry name" value="POLYPHOSPHATE:AMP PHOSPHOTRANSFERASE-RELATED"/>
    <property type="match status" value="1"/>
</dbReference>
<comment type="caution">
    <text evidence="2">The sequence shown here is derived from an EMBL/GenBank/DDBJ whole genome shotgun (WGS) entry which is preliminary data.</text>
</comment>
<dbReference type="AlphaFoldDB" id="A0A4R2M0A5"/>
<dbReference type="RefSeq" id="WP_132087504.1">
    <property type="nucleotide sequence ID" value="NZ_JANKAQ010000002.1"/>
</dbReference>
<accession>A0A4R2M0A5</accession>
<dbReference type="EMBL" id="SLXA01000001">
    <property type="protein sequence ID" value="TCO86413.1"/>
    <property type="molecule type" value="Genomic_DNA"/>
</dbReference>
<name>A0A4R2M0A5_9FIRM</name>
<dbReference type="Gene3D" id="3.40.50.300">
    <property type="entry name" value="P-loop containing nucleotide triphosphate hydrolases"/>
    <property type="match status" value="2"/>
</dbReference>
<gene>
    <name evidence="2" type="ORF">EV212_101200</name>
</gene>
<reference evidence="2 3" key="1">
    <citation type="submission" date="2019-03" db="EMBL/GenBank/DDBJ databases">
        <title>Genomic Encyclopedia of Type Strains, Phase IV (KMG-IV): sequencing the most valuable type-strain genomes for metagenomic binning, comparative biology and taxonomic classification.</title>
        <authorList>
            <person name="Goeker M."/>
        </authorList>
    </citation>
    <scope>NUCLEOTIDE SEQUENCE [LARGE SCALE GENOMIC DNA]</scope>
    <source>
        <strain evidence="2 3">DSM 28559</strain>
    </source>
</reference>
<protein>
    <submittedName>
        <fullName evidence="2">Polyphosphate:AMP phosphotransferase</fullName>
    </submittedName>
</protein>
<organism evidence="2 3">
    <name type="scientific">Frisingicoccus caecimuris</name>
    <dbReference type="NCBI Taxonomy" id="1796636"/>
    <lineage>
        <taxon>Bacteria</taxon>
        <taxon>Bacillati</taxon>
        <taxon>Bacillota</taxon>
        <taxon>Clostridia</taxon>
        <taxon>Lachnospirales</taxon>
        <taxon>Lachnospiraceae</taxon>
        <taxon>Frisingicoccus</taxon>
    </lineage>
</organism>
<proteinExistence type="predicted"/>
<evidence type="ECO:0000259" key="1">
    <source>
        <dbReference type="Pfam" id="PF03976"/>
    </source>
</evidence>
<keyword evidence="3" id="KW-1185">Reference proteome</keyword>
<dbReference type="InterPro" id="IPR027417">
    <property type="entry name" value="P-loop_NTPase"/>
</dbReference>
<sequence length="498" mass="58731">MLEKINLSKKMSKKECRTRMEQLEPQLSLLQRKLKSYKVPVVILFEGFGSSGKGTMINQLIQPMDPRGFKVFTIQKPTEEETMRPYLWRFWTKLPENGRIHIFDRSWYTKIVEARAEKQKSREKSENAYNDILNFEQELAQDGMLIIKFFLHISKKEQKKRFQALEENKETNWRVTETDWKHNKAYDEWSRAYEEMIQKTDTSFGSWTIVEATDKEYARVKIISTVVEIFADRLAKEEAKAAGKTAPVEPLTGESSEVTFGSSVLDAVDLSKSLTRSVYKKKLDDLQKRMALLHSELYKQRIPVVIGFEGWDAGGKGGAIHRLTKTMDPRGYEVIPTAAPNDIEKAHHYLWRFWNHMPKAGHVAIFDRTWYGRVMVERIEGFCTEDEWRRAYNEINRMEAQMADAGTIVLKFWLHIDKDEQKKRFEERMEDPNKQWKITDEDWRNREKWEDYVKAVDEMILRTSTTYAPWIIVEGNDKLYARIKVLETVVEAIEKRLK</sequence>
<dbReference type="InterPro" id="IPR022488">
    <property type="entry name" value="PPK2-related"/>
</dbReference>
<evidence type="ECO:0000313" key="2">
    <source>
        <dbReference type="EMBL" id="TCO86413.1"/>
    </source>
</evidence>
<dbReference type="OrthoDB" id="9775224at2"/>
<dbReference type="GO" id="GO:0043751">
    <property type="term" value="F:polyphosphate:AMP phosphotransferase activity"/>
    <property type="evidence" value="ECO:0007669"/>
    <property type="project" value="InterPro"/>
</dbReference>
<dbReference type="GO" id="GO:0006797">
    <property type="term" value="P:polyphosphate metabolic process"/>
    <property type="evidence" value="ECO:0007669"/>
    <property type="project" value="InterPro"/>
</dbReference>
<dbReference type="Pfam" id="PF03976">
    <property type="entry name" value="PPK2"/>
    <property type="match status" value="2"/>
</dbReference>
<evidence type="ECO:0000313" key="3">
    <source>
        <dbReference type="Proteomes" id="UP000295711"/>
    </source>
</evidence>
<dbReference type="Proteomes" id="UP000295711">
    <property type="component" value="Unassembled WGS sequence"/>
</dbReference>
<dbReference type="InterPro" id="IPR022489">
    <property type="entry name" value="PolyP_AMP_Tfrase"/>
</dbReference>
<feature type="domain" description="Polyphosphate kinase-2-related" evidence="1">
    <location>
        <begin position="11"/>
        <end position="232"/>
    </location>
</feature>